<sequence length="414" mass="47085">MINDALLEAIEAELKRRRFRLRFAKMLEARFEADTQRRRSHTIVVAGLIAIPIYFLFLINDYSFRPEIFTQILLLRLGSIIVFTLPIFWLICRGVRPAVREMLMASVVVLTMLVSCVILTASTAPYSYFDVFSFGLILVAGNIFFPLRFSYACLSSAVSILVMLIFVADYEPMPREAKHLAMLGMFTTTLFTLVTNYRLERSERKSYLLVLRERIRAGYYQEDNQKLSKLSLTDPLTNIANRRQFDARLTACWQDAAEQRTCLGLMVIDIDYFKAYNDYYGHLQGDECLRQVAAAMQHESRDAELVARFGGEEFVLLMTSAAPTAAQQMAERIRHTIEALQISNHGYSLQSVITVSIGVATVYPSDSLQSAELLGMADAALYKAKQQGRNCTWVAGKEWRLKHEAADRLGRISK</sequence>
<dbReference type="Pfam" id="PF00990">
    <property type="entry name" value="GGDEF"/>
    <property type="match status" value="1"/>
</dbReference>
<proteinExistence type="predicted"/>
<dbReference type="PROSITE" id="PS50887">
    <property type="entry name" value="GGDEF"/>
    <property type="match status" value="1"/>
</dbReference>
<evidence type="ECO:0000259" key="4">
    <source>
        <dbReference type="PROSITE" id="PS50887"/>
    </source>
</evidence>
<dbReference type="PANTHER" id="PTHR45138:SF9">
    <property type="entry name" value="DIGUANYLATE CYCLASE DGCM-RELATED"/>
    <property type="match status" value="1"/>
</dbReference>
<dbReference type="InterPro" id="IPR000160">
    <property type="entry name" value="GGDEF_dom"/>
</dbReference>
<dbReference type="SUPFAM" id="SSF55073">
    <property type="entry name" value="Nucleotide cyclase"/>
    <property type="match status" value="1"/>
</dbReference>
<evidence type="ECO:0000313" key="6">
    <source>
        <dbReference type="Proteomes" id="UP001645038"/>
    </source>
</evidence>
<dbReference type="EMBL" id="RRZB01000019">
    <property type="protein sequence ID" value="MBE0463634.1"/>
    <property type="molecule type" value="Genomic_DNA"/>
</dbReference>
<accession>A0ABR9FYB9</accession>
<evidence type="ECO:0000256" key="1">
    <source>
        <dbReference type="ARBA" id="ARBA00012528"/>
    </source>
</evidence>
<feature type="transmembrane region" description="Helical" evidence="3">
    <location>
        <begin position="103"/>
        <end position="121"/>
    </location>
</feature>
<evidence type="ECO:0000256" key="3">
    <source>
        <dbReference type="SAM" id="Phobius"/>
    </source>
</evidence>
<reference evidence="5 6" key="1">
    <citation type="submission" date="2020-07" db="EMBL/GenBank/DDBJ databases">
        <title>Halophilic bacteria isolated from french cheeses.</title>
        <authorList>
            <person name="Kothe C.I."/>
            <person name="Farah-Kraiem B."/>
            <person name="Renault P."/>
            <person name="Dridi B."/>
        </authorList>
    </citation>
    <scope>NUCLEOTIDE SEQUENCE [LARGE SCALE GENOMIC DNA]</scope>
    <source>
        <strain evidence="5 6">FME20</strain>
    </source>
</reference>
<comment type="caution">
    <text evidence="5">The sequence shown here is derived from an EMBL/GenBank/DDBJ whole genome shotgun (WGS) entry which is preliminary data.</text>
</comment>
<feature type="domain" description="GGDEF" evidence="4">
    <location>
        <begin position="261"/>
        <end position="397"/>
    </location>
</feature>
<feature type="transmembrane region" description="Helical" evidence="3">
    <location>
        <begin position="68"/>
        <end position="91"/>
    </location>
</feature>
<dbReference type="Gene3D" id="3.30.70.270">
    <property type="match status" value="1"/>
</dbReference>
<feature type="transmembrane region" description="Helical" evidence="3">
    <location>
        <begin position="43"/>
        <end position="62"/>
    </location>
</feature>
<organism evidence="5 6">
    <name type="scientific">Halomonas colorata</name>
    <dbReference type="NCBI Taxonomy" id="2742615"/>
    <lineage>
        <taxon>Bacteria</taxon>
        <taxon>Pseudomonadati</taxon>
        <taxon>Pseudomonadota</taxon>
        <taxon>Gammaproteobacteria</taxon>
        <taxon>Oceanospirillales</taxon>
        <taxon>Halomonadaceae</taxon>
        <taxon>Halomonas</taxon>
    </lineage>
</organism>
<dbReference type="PANTHER" id="PTHR45138">
    <property type="entry name" value="REGULATORY COMPONENTS OF SENSORY TRANSDUCTION SYSTEM"/>
    <property type="match status" value="1"/>
</dbReference>
<comment type="catalytic activity">
    <reaction evidence="2">
        <text>2 GTP = 3',3'-c-di-GMP + 2 diphosphate</text>
        <dbReference type="Rhea" id="RHEA:24898"/>
        <dbReference type="ChEBI" id="CHEBI:33019"/>
        <dbReference type="ChEBI" id="CHEBI:37565"/>
        <dbReference type="ChEBI" id="CHEBI:58805"/>
        <dbReference type="EC" id="2.7.7.65"/>
    </reaction>
</comment>
<dbReference type="EC" id="2.7.7.65" evidence="1"/>
<dbReference type="NCBIfam" id="TIGR00254">
    <property type="entry name" value="GGDEF"/>
    <property type="match status" value="1"/>
</dbReference>
<dbReference type="InterPro" id="IPR029787">
    <property type="entry name" value="Nucleotide_cyclase"/>
</dbReference>
<feature type="transmembrane region" description="Helical" evidence="3">
    <location>
        <begin position="180"/>
        <end position="199"/>
    </location>
</feature>
<dbReference type="RefSeq" id="WP_192538141.1">
    <property type="nucleotide sequence ID" value="NZ_JABUZA010000010.1"/>
</dbReference>
<dbReference type="InterPro" id="IPR043128">
    <property type="entry name" value="Rev_trsase/Diguanyl_cyclase"/>
</dbReference>
<feature type="transmembrane region" description="Helical" evidence="3">
    <location>
        <begin position="151"/>
        <end position="168"/>
    </location>
</feature>
<keyword evidence="3" id="KW-1133">Transmembrane helix</keyword>
<dbReference type="CDD" id="cd01949">
    <property type="entry name" value="GGDEF"/>
    <property type="match status" value="1"/>
</dbReference>
<evidence type="ECO:0000313" key="5">
    <source>
        <dbReference type="EMBL" id="MBE0463634.1"/>
    </source>
</evidence>
<evidence type="ECO:0000256" key="2">
    <source>
        <dbReference type="ARBA" id="ARBA00034247"/>
    </source>
</evidence>
<gene>
    <name evidence="5" type="ORF">EI547_09210</name>
</gene>
<keyword evidence="3" id="KW-0472">Membrane</keyword>
<protein>
    <recommendedName>
        <fullName evidence="1">diguanylate cyclase</fullName>
        <ecNumber evidence="1">2.7.7.65</ecNumber>
    </recommendedName>
</protein>
<name>A0ABR9FYB9_9GAMM</name>
<dbReference type="SMART" id="SM00267">
    <property type="entry name" value="GGDEF"/>
    <property type="match status" value="1"/>
</dbReference>
<keyword evidence="6" id="KW-1185">Reference proteome</keyword>
<keyword evidence="3" id="KW-0812">Transmembrane</keyword>
<dbReference type="InterPro" id="IPR050469">
    <property type="entry name" value="Diguanylate_Cyclase"/>
</dbReference>
<dbReference type="Proteomes" id="UP001645038">
    <property type="component" value="Unassembled WGS sequence"/>
</dbReference>